<keyword evidence="3" id="KW-1185">Reference proteome</keyword>
<reference evidence="2 3" key="1">
    <citation type="submission" date="2024-03" db="EMBL/GenBank/DDBJ databases">
        <title>Complete genome sequence of the green alga Chloropicon roscoffensis RCC1871.</title>
        <authorList>
            <person name="Lemieux C."/>
            <person name="Pombert J.-F."/>
            <person name="Otis C."/>
            <person name="Turmel M."/>
        </authorList>
    </citation>
    <scope>NUCLEOTIDE SEQUENCE [LARGE SCALE GENOMIC DNA]</scope>
    <source>
        <strain evidence="2 3">RCC1871</strain>
    </source>
</reference>
<proteinExistence type="predicted"/>
<dbReference type="AlphaFoldDB" id="A0AAX4PD06"/>
<organism evidence="2 3">
    <name type="scientific">Chloropicon roscoffensis</name>
    <dbReference type="NCBI Taxonomy" id="1461544"/>
    <lineage>
        <taxon>Eukaryota</taxon>
        <taxon>Viridiplantae</taxon>
        <taxon>Chlorophyta</taxon>
        <taxon>Chloropicophyceae</taxon>
        <taxon>Chloropicales</taxon>
        <taxon>Chloropicaceae</taxon>
        <taxon>Chloropicon</taxon>
    </lineage>
</organism>
<name>A0AAX4PD06_9CHLO</name>
<gene>
    <name evidence="2" type="ORF">HKI87_08g53870</name>
</gene>
<dbReference type="Proteomes" id="UP001472866">
    <property type="component" value="Chromosome 08"/>
</dbReference>
<sequence length="135" mass="14919">MGIYTTMYLGPGELNGPDTTARNGWSGLRRSKVFKGEPWRGGGSPSKTGTLATEKFNTLRSAVSSKHNIDFEGVAGAIKFAEFMKRKAEKAKAKDISQNFTTGKRRNKMNIQKYMGSHMTYSGTDYGSSQTYRLS</sequence>
<protein>
    <submittedName>
        <fullName evidence="2">Uncharacterized protein</fullName>
    </submittedName>
</protein>
<dbReference type="EMBL" id="CP151508">
    <property type="protein sequence ID" value="WZN63834.1"/>
    <property type="molecule type" value="Genomic_DNA"/>
</dbReference>
<accession>A0AAX4PD06</accession>
<evidence type="ECO:0000313" key="3">
    <source>
        <dbReference type="Proteomes" id="UP001472866"/>
    </source>
</evidence>
<evidence type="ECO:0000256" key="1">
    <source>
        <dbReference type="SAM" id="MobiDB-lite"/>
    </source>
</evidence>
<feature type="region of interest" description="Disordered" evidence="1">
    <location>
        <begin position="32"/>
        <end position="51"/>
    </location>
</feature>
<evidence type="ECO:0000313" key="2">
    <source>
        <dbReference type="EMBL" id="WZN63834.1"/>
    </source>
</evidence>